<evidence type="ECO:0000256" key="1">
    <source>
        <dbReference type="ARBA" id="ARBA00022741"/>
    </source>
</evidence>
<evidence type="ECO:0000256" key="3">
    <source>
        <dbReference type="PROSITE-ProRule" id="PRU00289"/>
    </source>
</evidence>
<reference evidence="7 8" key="1">
    <citation type="submission" date="2018-03" db="EMBL/GenBank/DDBJ databases">
        <title>Genomic Encyclopedia of Archaeal and Bacterial Type Strains, Phase II (KMG-II): from individual species to whole genera.</title>
        <authorList>
            <person name="Goeker M."/>
        </authorList>
    </citation>
    <scope>NUCLEOTIDE SEQUENCE [LARGE SCALE GENOMIC DNA]</scope>
    <source>
        <strain evidence="7 8">DSM 45601</strain>
    </source>
</reference>
<feature type="region of interest" description="Disordered" evidence="4">
    <location>
        <begin position="1"/>
        <end position="47"/>
    </location>
</feature>
<dbReference type="RefSeq" id="WP_106244409.1">
    <property type="nucleotide sequence ID" value="NZ_PVZC01000003.1"/>
</dbReference>
<dbReference type="PANTHER" id="PTHR22683:SF41">
    <property type="entry name" value="DNA TRANSLOCASE FTSK"/>
    <property type="match status" value="1"/>
</dbReference>
<feature type="compositionally biased region" description="Basic and acidic residues" evidence="4">
    <location>
        <begin position="1"/>
        <end position="27"/>
    </location>
</feature>
<protein>
    <submittedName>
        <fullName evidence="7">S-DNA-T family DNA segregation ATPase FtsK/SpoIIIE</fullName>
    </submittedName>
</protein>
<sequence>MIDGTDQRDARVVSLDRARDRDRRQHATPDAPDEPTGADQSDGDEATRLLVDQAEPERGDWLAELAERNRRRRPILPGWLKSRQEAAETAKWVAEYYAHIMAYQATRSPLYLLRLAARSPRGAALVIGGAHRWVFDAEGEPVRMAAVQRADAELYLKLSRQRDARVRLRVVVALVALVVLMLAGILVAAAPTWAQWAALALLVGVLGAAGAPADRPLIDRAVVPGRVARLDSDIVLRALGALGIAEINKARAKGADAVTFPAPITRDGPGWRAEVDLPYGVTVTDVIERRDRLASGLRRPLGCVWPEPVSDEHPGRLVLWVGDRDMSKAPHTAWPLMTSGRADLFKPLPFGTDQRGRPVSIPLMFANLLIGAIPRMGKTFALRVVMLAAALDVLAELRVFELKGTGDLSFAQKVAHDYASGADDDAIAACVASLREVYGELVTRAKTISGLPKDICPENKVTPELAAKRSLGLHPVVVAVDECQELFSHPVHGEEAAKLCEGLIKRGPALGIILVLATQRPDAKSLPTGISANVGIRFCLRVMGQVENDMVLGTSAYKNGVRATTFTAKDKGIGYLVGAADDPQIARSAYIDGPAADAIADRARALREAAGRLSGFAAGQTPDRAAGPAVTLLDDIAAVVPPDETDVWSETVVARLAELRPEAYRGWEPKQLAAALAPHGIDTVQIGRRVNGRFVNRRGINRDAITRALTERDHARPTG</sequence>
<dbReference type="PANTHER" id="PTHR22683">
    <property type="entry name" value="SPORULATION PROTEIN RELATED"/>
    <property type="match status" value="1"/>
</dbReference>
<keyword evidence="8" id="KW-1185">Reference proteome</keyword>
<dbReference type="GO" id="GO:0003677">
    <property type="term" value="F:DNA binding"/>
    <property type="evidence" value="ECO:0007669"/>
    <property type="project" value="InterPro"/>
</dbReference>
<dbReference type="EMBL" id="PVZC01000003">
    <property type="protein sequence ID" value="PRX99655.1"/>
    <property type="molecule type" value="Genomic_DNA"/>
</dbReference>
<keyword evidence="1 3" id="KW-0547">Nucleotide-binding</keyword>
<evidence type="ECO:0000256" key="2">
    <source>
        <dbReference type="ARBA" id="ARBA00022840"/>
    </source>
</evidence>
<dbReference type="Proteomes" id="UP000237846">
    <property type="component" value="Unassembled WGS sequence"/>
</dbReference>
<accession>A0A2T0Q747</accession>
<dbReference type="PROSITE" id="PS50901">
    <property type="entry name" value="FTSK"/>
    <property type="match status" value="1"/>
</dbReference>
<keyword evidence="2 3" id="KW-0067">ATP-binding</keyword>
<feature type="domain" description="FtsK" evidence="6">
    <location>
        <begin position="356"/>
        <end position="549"/>
    </location>
</feature>
<organism evidence="7 8">
    <name type="scientific">Allonocardiopsis opalescens</name>
    <dbReference type="NCBI Taxonomy" id="1144618"/>
    <lineage>
        <taxon>Bacteria</taxon>
        <taxon>Bacillati</taxon>
        <taxon>Actinomycetota</taxon>
        <taxon>Actinomycetes</taxon>
        <taxon>Streptosporangiales</taxon>
        <taxon>Allonocardiopsis</taxon>
    </lineage>
</organism>
<feature type="binding site" evidence="3">
    <location>
        <begin position="372"/>
        <end position="379"/>
    </location>
    <ligand>
        <name>ATP</name>
        <dbReference type="ChEBI" id="CHEBI:30616"/>
    </ligand>
</feature>
<dbReference type="OrthoDB" id="3315716at2"/>
<keyword evidence="5" id="KW-1133">Transmembrane helix</keyword>
<dbReference type="InterPro" id="IPR027417">
    <property type="entry name" value="P-loop_NTPase"/>
</dbReference>
<evidence type="ECO:0000256" key="4">
    <source>
        <dbReference type="SAM" id="MobiDB-lite"/>
    </source>
</evidence>
<keyword evidence="5" id="KW-0472">Membrane</keyword>
<keyword evidence="5" id="KW-0812">Transmembrane</keyword>
<evidence type="ECO:0000313" key="8">
    <source>
        <dbReference type="Proteomes" id="UP000237846"/>
    </source>
</evidence>
<dbReference type="SUPFAM" id="SSF52540">
    <property type="entry name" value="P-loop containing nucleoside triphosphate hydrolases"/>
    <property type="match status" value="1"/>
</dbReference>
<gene>
    <name evidence="7" type="ORF">CLV72_103260</name>
</gene>
<dbReference type="Gene3D" id="3.40.50.300">
    <property type="entry name" value="P-loop containing nucleotide triphosphate hydrolases"/>
    <property type="match status" value="1"/>
</dbReference>
<feature type="transmembrane region" description="Helical" evidence="5">
    <location>
        <begin position="166"/>
        <end position="187"/>
    </location>
</feature>
<proteinExistence type="predicted"/>
<evidence type="ECO:0000313" key="7">
    <source>
        <dbReference type="EMBL" id="PRX99655.1"/>
    </source>
</evidence>
<evidence type="ECO:0000256" key="5">
    <source>
        <dbReference type="SAM" id="Phobius"/>
    </source>
</evidence>
<comment type="caution">
    <text evidence="7">The sequence shown here is derived from an EMBL/GenBank/DDBJ whole genome shotgun (WGS) entry which is preliminary data.</text>
</comment>
<dbReference type="InterPro" id="IPR002543">
    <property type="entry name" value="FtsK_dom"/>
</dbReference>
<dbReference type="GO" id="GO:0005524">
    <property type="term" value="F:ATP binding"/>
    <property type="evidence" value="ECO:0007669"/>
    <property type="project" value="UniProtKB-UniRule"/>
</dbReference>
<dbReference type="InterPro" id="IPR050206">
    <property type="entry name" value="FtsK/SpoIIIE/SftA"/>
</dbReference>
<dbReference type="AlphaFoldDB" id="A0A2T0Q747"/>
<name>A0A2T0Q747_9ACTN</name>
<evidence type="ECO:0000259" key="6">
    <source>
        <dbReference type="PROSITE" id="PS50901"/>
    </source>
</evidence>